<dbReference type="GO" id="GO:0008234">
    <property type="term" value="F:cysteine-type peptidase activity"/>
    <property type="evidence" value="ECO:0007669"/>
    <property type="project" value="InterPro"/>
</dbReference>
<dbReference type="SUPFAM" id="SSF54001">
    <property type="entry name" value="Cysteine proteinases"/>
    <property type="match status" value="1"/>
</dbReference>
<evidence type="ECO:0000313" key="4">
    <source>
        <dbReference type="Proteomes" id="UP001161247"/>
    </source>
</evidence>
<name>A0AAV1DA08_OLDCO</name>
<organism evidence="3 4">
    <name type="scientific">Oldenlandia corymbosa var. corymbosa</name>
    <dbReference type="NCBI Taxonomy" id="529605"/>
    <lineage>
        <taxon>Eukaryota</taxon>
        <taxon>Viridiplantae</taxon>
        <taxon>Streptophyta</taxon>
        <taxon>Embryophyta</taxon>
        <taxon>Tracheophyta</taxon>
        <taxon>Spermatophyta</taxon>
        <taxon>Magnoliopsida</taxon>
        <taxon>eudicotyledons</taxon>
        <taxon>Gunneridae</taxon>
        <taxon>Pentapetalae</taxon>
        <taxon>asterids</taxon>
        <taxon>lamiids</taxon>
        <taxon>Gentianales</taxon>
        <taxon>Rubiaceae</taxon>
        <taxon>Rubioideae</taxon>
        <taxon>Spermacoceae</taxon>
        <taxon>Hedyotis-Oldenlandia complex</taxon>
        <taxon>Oldenlandia</taxon>
    </lineage>
</organism>
<dbReference type="AlphaFoldDB" id="A0AAV1DA08"/>
<protein>
    <submittedName>
        <fullName evidence="3">OLC1v1002395C1</fullName>
    </submittedName>
</protein>
<dbReference type="Pfam" id="PF00112">
    <property type="entry name" value="Peptidase_C1"/>
    <property type="match status" value="1"/>
</dbReference>
<sequence length="361" mass="41622">MERLVKKLFNEAEKGAGVSWRRLVPRTDAQRGQSCLPMAMSGAISTKKNIVEGLTDGGYAKRLCPYDLYALMGGCASTRLQASIAAGLWGFQYPLSMWEDAYQNQVADRVPPPPHHVFDEAPFSLDPSNPLIYLEDFLVATSIEAMAENLMQCPGVTVLQVPNKLRRLYMDDDDQPHPNAFKIHKLKSKRKSTNLERRMVQDNPHKPLYHAFLVVGYCPEKKYFILQNSWSYRWGLGGFIKVHEDFIHSIWFPTELGESPSSKLPEWMNEYRVELETNLAATKELYKTLKEAAKIKKKNAEKKKKKETDDFERTFQHYTGWKIWVLDRLRVFEGDDMSEFEELCIKWGCSPDGAPNLWMDQ</sequence>
<dbReference type="InterPro" id="IPR000668">
    <property type="entry name" value="Peptidase_C1A_C"/>
</dbReference>
<feature type="domain" description="Peptidase C1A papain C-terminal" evidence="2">
    <location>
        <begin position="206"/>
        <end position="245"/>
    </location>
</feature>
<evidence type="ECO:0000313" key="3">
    <source>
        <dbReference type="EMBL" id="CAI9103824.1"/>
    </source>
</evidence>
<keyword evidence="1" id="KW-0175">Coiled coil</keyword>
<dbReference type="EMBL" id="OX459121">
    <property type="protein sequence ID" value="CAI9103824.1"/>
    <property type="molecule type" value="Genomic_DNA"/>
</dbReference>
<evidence type="ECO:0000259" key="2">
    <source>
        <dbReference type="Pfam" id="PF00112"/>
    </source>
</evidence>
<accession>A0AAV1DA08</accession>
<feature type="coiled-coil region" evidence="1">
    <location>
        <begin position="272"/>
        <end position="310"/>
    </location>
</feature>
<keyword evidence="4" id="KW-1185">Reference proteome</keyword>
<dbReference type="Gene3D" id="3.90.70.10">
    <property type="entry name" value="Cysteine proteinases"/>
    <property type="match status" value="1"/>
</dbReference>
<dbReference type="Proteomes" id="UP001161247">
    <property type="component" value="Chromosome 4"/>
</dbReference>
<dbReference type="InterPro" id="IPR038765">
    <property type="entry name" value="Papain-like_cys_pep_sf"/>
</dbReference>
<reference evidence="3" key="1">
    <citation type="submission" date="2023-03" db="EMBL/GenBank/DDBJ databases">
        <authorList>
            <person name="Julca I."/>
        </authorList>
    </citation>
    <scope>NUCLEOTIDE SEQUENCE</scope>
</reference>
<proteinExistence type="predicted"/>
<dbReference type="GO" id="GO:0006508">
    <property type="term" value="P:proteolysis"/>
    <property type="evidence" value="ECO:0007669"/>
    <property type="project" value="InterPro"/>
</dbReference>
<evidence type="ECO:0000256" key="1">
    <source>
        <dbReference type="SAM" id="Coils"/>
    </source>
</evidence>
<gene>
    <name evidence="3" type="ORF">OLC1_LOCUS12892</name>
</gene>